<name>A0A2P5ATT3_PARAD</name>
<evidence type="ECO:0000313" key="3">
    <source>
        <dbReference type="Proteomes" id="UP000237105"/>
    </source>
</evidence>
<comment type="caution">
    <text evidence="2">The sequence shown here is derived from an EMBL/GenBank/DDBJ whole genome shotgun (WGS) entry which is preliminary data.</text>
</comment>
<protein>
    <submittedName>
        <fullName evidence="2">Uncharacterized protein</fullName>
    </submittedName>
</protein>
<keyword evidence="3" id="KW-1185">Reference proteome</keyword>
<accession>A0A2P5ATT3</accession>
<dbReference type="Proteomes" id="UP000237105">
    <property type="component" value="Unassembled WGS sequence"/>
</dbReference>
<evidence type="ECO:0000313" key="2">
    <source>
        <dbReference type="EMBL" id="PON39966.1"/>
    </source>
</evidence>
<dbReference type="AlphaFoldDB" id="A0A2P5ATT3"/>
<evidence type="ECO:0000256" key="1">
    <source>
        <dbReference type="SAM" id="MobiDB-lite"/>
    </source>
</evidence>
<feature type="region of interest" description="Disordered" evidence="1">
    <location>
        <begin position="78"/>
        <end position="104"/>
    </location>
</feature>
<dbReference type="EMBL" id="JXTB01000450">
    <property type="protein sequence ID" value="PON39966.1"/>
    <property type="molecule type" value="Genomic_DNA"/>
</dbReference>
<reference evidence="3" key="1">
    <citation type="submission" date="2016-06" db="EMBL/GenBank/DDBJ databases">
        <title>Parallel loss of symbiosis genes in relatives of nitrogen-fixing non-legume Parasponia.</title>
        <authorList>
            <person name="Van Velzen R."/>
            <person name="Holmer R."/>
            <person name="Bu F."/>
            <person name="Rutten L."/>
            <person name="Van Zeijl A."/>
            <person name="Liu W."/>
            <person name="Santuari L."/>
            <person name="Cao Q."/>
            <person name="Sharma T."/>
            <person name="Shen D."/>
            <person name="Roswanjaya Y."/>
            <person name="Wardhani T."/>
            <person name="Kalhor M.S."/>
            <person name="Jansen J."/>
            <person name="Van den Hoogen J."/>
            <person name="Gungor B."/>
            <person name="Hartog M."/>
            <person name="Hontelez J."/>
            <person name="Verver J."/>
            <person name="Yang W.-C."/>
            <person name="Schijlen E."/>
            <person name="Repin R."/>
            <person name="Schilthuizen M."/>
            <person name="Schranz E."/>
            <person name="Heidstra R."/>
            <person name="Miyata K."/>
            <person name="Fedorova E."/>
            <person name="Kohlen W."/>
            <person name="Bisseling T."/>
            <person name="Smit S."/>
            <person name="Geurts R."/>
        </authorList>
    </citation>
    <scope>NUCLEOTIDE SEQUENCE [LARGE SCALE GENOMIC DNA]</scope>
    <source>
        <strain evidence="3">cv. WU1-14</strain>
    </source>
</reference>
<proteinExistence type="predicted"/>
<feature type="compositionally biased region" description="Basic and acidic residues" evidence="1">
    <location>
        <begin position="91"/>
        <end position="104"/>
    </location>
</feature>
<gene>
    <name evidence="2" type="ORF">PanWU01x14_301070</name>
</gene>
<sequence length="104" mass="11515">MCISFFNFIHSLLAKSPTKVAKVATSDWYTIISITIENVSLFRMFCMANCVKESTSPYSADATIVHMNPATKFPLEALEEPASSSSGNTRSTDEKVRSTRELTI</sequence>
<organism evidence="2 3">
    <name type="scientific">Parasponia andersonii</name>
    <name type="common">Sponia andersonii</name>
    <dbReference type="NCBI Taxonomy" id="3476"/>
    <lineage>
        <taxon>Eukaryota</taxon>
        <taxon>Viridiplantae</taxon>
        <taxon>Streptophyta</taxon>
        <taxon>Embryophyta</taxon>
        <taxon>Tracheophyta</taxon>
        <taxon>Spermatophyta</taxon>
        <taxon>Magnoliopsida</taxon>
        <taxon>eudicotyledons</taxon>
        <taxon>Gunneridae</taxon>
        <taxon>Pentapetalae</taxon>
        <taxon>rosids</taxon>
        <taxon>fabids</taxon>
        <taxon>Rosales</taxon>
        <taxon>Cannabaceae</taxon>
        <taxon>Parasponia</taxon>
    </lineage>
</organism>
<dbReference type="OrthoDB" id="10582941at2759"/>